<comment type="similarity">
    <text evidence="3">Belongs to the bacterial ribosomal protein bS16 family.</text>
</comment>
<evidence type="ECO:0000256" key="1">
    <source>
        <dbReference type="ARBA" id="ARBA00022980"/>
    </source>
</evidence>
<dbReference type="InterPro" id="IPR000307">
    <property type="entry name" value="Ribosomal_bS16"/>
</dbReference>
<dbReference type="GO" id="GO:0003735">
    <property type="term" value="F:structural constituent of ribosome"/>
    <property type="evidence" value="ECO:0007669"/>
    <property type="project" value="InterPro"/>
</dbReference>
<dbReference type="InterPro" id="IPR023803">
    <property type="entry name" value="Ribosomal_bS16_dom_sf"/>
</dbReference>
<dbReference type="GO" id="GO:0005737">
    <property type="term" value="C:cytoplasm"/>
    <property type="evidence" value="ECO:0007669"/>
    <property type="project" value="UniProtKB-ARBA"/>
</dbReference>
<name>A0A2H5Y9I3_9CHLR</name>
<sequence>MVRIRLQRMGKKHEPTYRIVVADSRAPRDGKFIEIIGHYNPRTEPETIVVNEARALYWLRVGAQPTEAVQILFRKTGTLARFERLKAGEPLEALVAEATALQAGTRTSTR</sequence>
<dbReference type="NCBIfam" id="TIGR00002">
    <property type="entry name" value="S16"/>
    <property type="match status" value="1"/>
</dbReference>
<proteinExistence type="inferred from homology"/>
<keyword evidence="1 3" id="KW-0689">Ribosomal protein</keyword>
<dbReference type="Proteomes" id="UP000236642">
    <property type="component" value="Unassembled WGS sequence"/>
</dbReference>
<evidence type="ECO:0000313" key="4">
    <source>
        <dbReference type="EMBL" id="GBD10081.1"/>
    </source>
</evidence>
<dbReference type="SUPFAM" id="SSF54565">
    <property type="entry name" value="Ribosomal protein S16"/>
    <property type="match status" value="1"/>
</dbReference>
<dbReference type="EMBL" id="BEHY01000103">
    <property type="protein sequence ID" value="GBD10081.1"/>
    <property type="molecule type" value="Genomic_DNA"/>
</dbReference>
<protein>
    <recommendedName>
        <fullName evidence="3">Small ribosomal subunit protein bS16</fullName>
    </recommendedName>
</protein>
<dbReference type="AlphaFoldDB" id="A0A2H5Y9I3"/>
<dbReference type="Pfam" id="PF00886">
    <property type="entry name" value="Ribosomal_S16"/>
    <property type="match status" value="1"/>
</dbReference>
<dbReference type="FunFam" id="3.30.1320.10:FF:000010">
    <property type="entry name" value="30S ribosomal protein S16"/>
    <property type="match status" value="1"/>
</dbReference>
<comment type="caution">
    <text evidence="4">The sequence shown here is derived from an EMBL/GenBank/DDBJ whole genome shotgun (WGS) entry which is preliminary data.</text>
</comment>
<accession>A0A2H5Y9I3</accession>
<dbReference type="GO" id="GO:0006412">
    <property type="term" value="P:translation"/>
    <property type="evidence" value="ECO:0007669"/>
    <property type="project" value="UniProtKB-UniRule"/>
</dbReference>
<evidence type="ECO:0000256" key="2">
    <source>
        <dbReference type="ARBA" id="ARBA00023274"/>
    </source>
</evidence>
<dbReference type="PANTHER" id="PTHR12919">
    <property type="entry name" value="30S RIBOSOMAL PROTEIN S16"/>
    <property type="match status" value="1"/>
</dbReference>
<dbReference type="PANTHER" id="PTHR12919:SF20">
    <property type="entry name" value="SMALL RIBOSOMAL SUBUNIT PROTEIN BS16M"/>
    <property type="match status" value="1"/>
</dbReference>
<dbReference type="HAMAP" id="MF_00385">
    <property type="entry name" value="Ribosomal_bS16"/>
    <property type="match status" value="1"/>
</dbReference>
<gene>
    <name evidence="3 4" type="primary">rpsP</name>
    <name evidence="4" type="ORF">HRbin22_02344</name>
</gene>
<organism evidence="4 5">
    <name type="scientific">Candidatus Thermoflexus japonica</name>
    <dbReference type="NCBI Taxonomy" id="2035417"/>
    <lineage>
        <taxon>Bacteria</taxon>
        <taxon>Bacillati</taxon>
        <taxon>Chloroflexota</taxon>
        <taxon>Thermoflexia</taxon>
        <taxon>Thermoflexales</taxon>
        <taxon>Thermoflexaceae</taxon>
        <taxon>Thermoflexus</taxon>
    </lineage>
</organism>
<keyword evidence="2 3" id="KW-0687">Ribonucleoprotein</keyword>
<evidence type="ECO:0000256" key="3">
    <source>
        <dbReference type="HAMAP-Rule" id="MF_00385"/>
    </source>
</evidence>
<evidence type="ECO:0000313" key="5">
    <source>
        <dbReference type="Proteomes" id="UP000236642"/>
    </source>
</evidence>
<reference evidence="5" key="1">
    <citation type="submission" date="2017-09" db="EMBL/GenBank/DDBJ databases">
        <title>Metaegenomics of thermophilic ammonia-oxidizing enrichment culture.</title>
        <authorList>
            <person name="Kato S."/>
            <person name="Suzuki K."/>
        </authorList>
    </citation>
    <scope>NUCLEOTIDE SEQUENCE [LARGE SCALE GENOMIC DNA]</scope>
</reference>
<dbReference type="Gene3D" id="3.30.1320.10">
    <property type="match status" value="1"/>
</dbReference>
<dbReference type="GO" id="GO:0015935">
    <property type="term" value="C:small ribosomal subunit"/>
    <property type="evidence" value="ECO:0007669"/>
    <property type="project" value="TreeGrafter"/>
</dbReference>